<keyword evidence="1" id="KW-0472">Membrane</keyword>
<evidence type="ECO:0000256" key="1">
    <source>
        <dbReference type="SAM" id="Phobius"/>
    </source>
</evidence>
<dbReference type="OrthoDB" id="541052at2759"/>
<sequence>MAARPVTRLASSPALYLFAFILIGLLYTKRHEAPRPSEWVHKLKGSQPEEAHHQAEYLPDTLEAHPHPIKALHEQAIQKFQAMVKRQSKTLEEAVTEYKRRYRRNPPPGFDKWYEYAVKHESVIIDEFDMINEAMEPFWAQSPSTIRAVSQKASSGYALWTFSIHNGHAISGEYNWMGDRIKDALGDAVHDMPNLEILMNPLDEPRILLSKSPPTNEVRWNDQSFQSAYPFVSEPCSHLPTPKTGTTPDKSIETYSLPFITSSSSAQDICTNPAFANNHGFLIAPYSLMITDSPVPILSQAAPSTFSDILYPSMWYWDHIISDLDQYDPEWDDKRNKVYWAGSTTGGYNRNNTAASPAWSSHRHRFVKMTRQIGEGVYSFLTRSNVDKNINGSVTTAPGEKTGWTRYESEEVLAQLYDTKFTRTVQCDKEECERMKEYYQITHPEDGRLPFKSRFLMDMDGNSFSGRFYSFLQSRGCPLKQTIFREWHDERLVPWVHYIPISVGLEELPETVRYLALTTEGGSVAREVAGRGREWHGRVLRREDAAIYLYRLFLEYARVTTDGRDDSRV</sequence>
<keyword evidence="1" id="KW-1133">Transmembrane helix</keyword>
<dbReference type="InterPro" id="IPR006598">
    <property type="entry name" value="CAP10"/>
</dbReference>
<dbReference type="PANTHER" id="PTHR12203">
    <property type="entry name" value="KDEL LYS-ASP-GLU-LEU CONTAINING - RELATED"/>
    <property type="match status" value="1"/>
</dbReference>
<feature type="transmembrane region" description="Helical" evidence="1">
    <location>
        <begin position="6"/>
        <end position="27"/>
    </location>
</feature>
<dbReference type="PANTHER" id="PTHR12203:SF61">
    <property type="entry name" value="CAPSULE PROTEIN"/>
    <property type="match status" value="1"/>
</dbReference>
<dbReference type="InterPro" id="IPR051091">
    <property type="entry name" value="O-Glucosyltr/Glycosyltrsf_90"/>
</dbReference>
<evidence type="ECO:0000259" key="2">
    <source>
        <dbReference type="SMART" id="SM00672"/>
    </source>
</evidence>
<dbReference type="AlphaFoldDB" id="A0A8K0PIK8"/>
<accession>A0A8K0PIK8</accession>
<feature type="domain" description="Glycosyl transferase CAP10" evidence="2">
    <location>
        <begin position="267"/>
        <end position="563"/>
    </location>
</feature>
<reference evidence="3" key="1">
    <citation type="submission" date="2021-07" db="EMBL/GenBank/DDBJ databases">
        <title>Elsinoe batatas strain:CRI-CJ2 Genome sequencing and assembly.</title>
        <authorList>
            <person name="Huang L."/>
        </authorList>
    </citation>
    <scope>NUCLEOTIDE SEQUENCE</scope>
    <source>
        <strain evidence="3">CRI-CJ2</strain>
    </source>
</reference>
<gene>
    <name evidence="3" type="ORF">KVT40_000386</name>
</gene>
<proteinExistence type="predicted"/>
<keyword evidence="4" id="KW-1185">Reference proteome</keyword>
<evidence type="ECO:0000313" key="3">
    <source>
        <dbReference type="EMBL" id="KAG8631246.1"/>
    </source>
</evidence>
<keyword evidence="1" id="KW-0812">Transmembrane</keyword>
<dbReference type="SMART" id="SM00672">
    <property type="entry name" value="CAP10"/>
    <property type="match status" value="1"/>
</dbReference>
<evidence type="ECO:0000313" key="4">
    <source>
        <dbReference type="Proteomes" id="UP000809789"/>
    </source>
</evidence>
<organism evidence="3 4">
    <name type="scientific">Elsinoe batatas</name>
    <dbReference type="NCBI Taxonomy" id="2601811"/>
    <lineage>
        <taxon>Eukaryota</taxon>
        <taxon>Fungi</taxon>
        <taxon>Dikarya</taxon>
        <taxon>Ascomycota</taxon>
        <taxon>Pezizomycotina</taxon>
        <taxon>Dothideomycetes</taxon>
        <taxon>Dothideomycetidae</taxon>
        <taxon>Myriangiales</taxon>
        <taxon>Elsinoaceae</taxon>
        <taxon>Elsinoe</taxon>
    </lineage>
</organism>
<comment type="caution">
    <text evidence="3">The sequence shown here is derived from an EMBL/GenBank/DDBJ whole genome shotgun (WGS) entry which is preliminary data.</text>
</comment>
<protein>
    <recommendedName>
        <fullName evidence="2">Glycosyl transferase CAP10 domain-containing protein</fullName>
    </recommendedName>
</protein>
<dbReference type="Pfam" id="PF05686">
    <property type="entry name" value="Glyco_transf_90"/>
    <property type="match status" value="1"/>
</dbReference>
<name>A0A8K0PIK8_9PEZI</name>
<dbReference type="Proteomes" id="UP000809789">
    <property type="component" value="Unassembled WGS sequence"/>
</dbReference>
<dbReference type="EMBL" id="JAESVG020000001">
    <property type="protein sequence ID" value="KAG8631246.1"/>
    <property type="molecule type" value="Genomic_DNA"/>
</dbReference>